<dbReference type="EMBL" id="BAAAIH010000056">
    <property type="protein sequence ID" value="GAA1294263.1"/>
    <property type="molecule type" value="Genomic_DNA"/>
</dbReference>
<dbReference type="Proteomes" id="UP001500282">
    <property type="component" value="Unassembled WGS sequence"/>
</dbReference>
<name>A0ABP4I1A6_9ACTN</name>
<comment type="caution">
    <text evidence="1">The sequence shown here is derived from an EMBL/GenBank/DDBJ whole genome shotgun (WGS) entry which is preliminary data.</text>
</comment>
<evidence type="ECO:0000313" key="1">
    <source>
        <dbReference type="EMBL" id="GAA1294263.1"/>
    </source>
</evidence>
<evidence type="ECO:0000313" key="2">
    <source>
        <dbReference type="Proteomes" id="UP001500282"/>
    </source>
</evidence>
<sequence length="282" mass="31538">MLSARASRLLERWQAHASLLRGHAQDELAEHFWLVTLQGRPGRATFADYVLRKWVKDHGLRADDSGLLWIDRRRLRTTFIAQPGQRQWSLRATIDPNHSPQVEGDHYLSAATPAQKAVVEEIARDAQGDLLRRASTPLVVDEATSAAGLPEEVRRLGLAEGVLVELLSGQRDVFTGACSDQLAGLHGPKGKPCPARPWVCLLCPLALFAPRHLPNLLRLKSYFARQFREMPREQFAAFFAPYARRLSADILPRFERAAVAAAQREVGDEDAELPLRAEEMTS</sequence>
<organism evidence="1 2">
    <name type="scientific">Streptomyces javensis</name>
    <dbReference type="NCBI Taxonomy" id="114698"/>
    <lineage>
        <taxon>Bacteria</taxon>
        <taxon>Bacillati</taxon>
        <taxon>Actinomycetota</taxon>
        <taxon>Actinomycetes</taxon>
        <taxon>Kitasatosporales</taxon>
        <taxon>Streptomycetaceae</taxon>
        <taxon>Streptomyces</taxon>
        <taxon>Streptomyces violaceusniger group</taxon>
    </lineage>
</organism>
<accession>A0ABP4I1A6</accession>
<reference evidence="2" key="1">
    <citation type="journal article" date="2019" name="Int. J. Syst. Evol. Microbiol.">
        <title>The Global Catalogue of Microorganisms (GCM) 10K type strain sequencing project: providing services to taxonomists for standard genome sequencing and annotation.</title>
        <authorList>
            <consortium name="The Broad Institute Genomics Platform"/>
            <consortium name="The Broad Institute Genome Sequencing Center for Infectious Disease"/>
            <person name="Wu L."/>
            <person name="Ma J."/>
        </authorList>
    </citation>
    <scope>NUCLEOTIDE SEQUENCE [LARGE SCALE GENOMIC DNA]</scope>
    <source>
        <strain evidence="2">JCM 11448</strain>
    </source>
</reference>
<gene>
    <name evidence="1" type="ORF">GCM10009579_70540</name>
</gene>
<proteinExistence type="predicted"/>
<keyword evidence="2" id="KW-1185">Reference proteome</keyword>
<protein>
    <submittedName>
        <fullName evidence="1">Uncharacterized protein</fullName>
    </submittedName>
</protein>